<dbReference type="GO" id="GO:0000139">
    <property type="term" value="C:Golgi membrane"/>
    <property type="evidence" value="ECO:0007669"/>
    <property type="project" value="UniProtKB-SubCell"/>
</dbReference>
<dbReference type="InterPro" id="IPR001683">
    <property type="entry name" value="PX_dom"/>
</dbReference>
<dbReference type="GO" id="GO:0031901">
    <property type="term" value="C:early endosome membrane"/>
    <property type="evidence" value="ECO:0007669"/>
    <property type="project" value="TreeGrafter"/>
</dbReference>
<evidence type="ECO:0000259" key="13">
    <source>
        <dbReference type="PROSITE" id="PS50195"/>
    </source>
</evidence>
<name>A0A8H8A0M4_9FUNG</name>
<evidence type="ECO:0000256" key="1">
    <source>
        <dbReference type="ARBA" id="ARBA00004179"/>
    </source>
</evidence>
<comment type="subcellular location">
    <subcellularLocation>
        <location evidence="3">Cytoplasm</location>
    </subcellularLocation>
    <subcellularLocation>
        <location evidence="2">Golgi apparatus membrane</location>
        <topology evidence="2">Peripheral membrane protein</topology>
        <orientation evidence="2">Cytoplasmic side</orientation>
    </subcellularLocation>
    <subcellularLocation>
        <location evidence="1">Prevacuolar compartment membrane</location>
        <topology evidence="1">Peripheral membrane protein</topology>
        <orientation evidence="1">Cytoplasmic side</orientation>
    </subcellularLocation>
</comment>
<keyword evidence="11" id="KW-0472">Membrane</keyword>
<dbReference type="Pfam" id="PF00787">
    <property type="entry name" value="PX"/>
    <property type="match status" value="1"/>
</dbReference>
<proteinExistence type="inferred from homology"/>
<protein>
    <recommendedName>
        <fullName evidence="5">Sorting nexin-3</fullName>
    </recommendedName>
</protein>
<dbReference type="InterPro" id="IPR036871">
    <property type="entry name" value="PX_dom_sf"/>
</dbReference>
<reference evidence="14 15" key="1">
    <citation type="journal article" name="Sci. Rep.">
        <title>Genome-scale phylogenetic analyses confirm Olpidium as the closest living zoosporic fungus to the non-flagellated, terrestrial fungi.</title>
        <authorList>
            <person name="Chang Y."/>
            <person name="Rochon D."/>
            <person name="Sekimoto S."/>
            <person name="Wang Y."/>
            <person name="Chovatia M."/>
            <person name="Sandor L."/>
            <person name="Salamov A."/>
            <person name="Grigoriev I.V."/>
            <person name="Stajich J.E."/>
            <person name="Spatafora J.W."/>
        </authorList>
    </citation>
    <scope>NUCLEOTIDE SEQUENCE [LARGE SCALE GENOMIC DNA]</scope>
    <source>
        <strain evidence="14">S191</strain>
    </source>
</reference>
<evidence type="ECO:0000256" key="9">
    <source>
        <dbReference type="ARBA" id="ARBA00023034"/>
    </source>
</evidence>
<dbReference type="GO" id="GO:0015031">
    <property type="term" value="P:protein transport"/>
    <property type="evidence" value="ECO:0007669"/>
    <property type="project" value="UniProtKB-KW"/>
</dbReference>
<evidence type="ECO:0000256" key="5">
    <source>
        <dbReference type="ARBA" id="ARBA00020436"/>
    </source>
</evidence>
<dbReference type="GO" id="GO:0030904">
    <property type="term" value="C:retromer complex"/>
    <property type="evidence" value="ECO:0007669"/>
    <property type="project" value="TreeGrafter"/>
</dbReference>
<evidence type="ECO:0000256" key="4">
    <source>
        <dbReference type="ARBA" id="ARBA00010883"/>
    </source>
</evidence>
<dbReference type="Proteomes" id="UP000673691">
    <property type="component" value="Unassembled WGS sequence"/>
</dbReference>
<keyword evidence="8" id="KW-0653">Protein transport</keyword>
<dbReference type="SUPFAM" id="SSF64268">
    <property type="entry name" value="PX domain"/>
    <property type="match status" value="1"/>
</dbReference>
<dbReference type="EMBL" id="JAEFCI010001768">
    <property type="protein sequence ID" value="KAG5462692.1"/>
    <property type="molecule type" value="Genomic_DNA"/>
</dbReference>
<dbReference type="GO" id="GO:0032456">
    <property type="term" value="P:endocytic recycling"/>
    <property type="evidence" value="ECO:0007669"/>
    <property type="project" value="TreeGrafter"/>
</dbReference>
<gene>
    <name evidence="14" type="ORF">BJ554DRAFT_4028</name>
</gene>
<keyword evidence="6" id="KW-0813">Transport</keyword>
<keyword evidence="7" id="KW-0963">Cytoplasm</keyword>
<dbReference type="PROSITE" id="PS50195">
    <property type="entry name" value="PX"/>
    <property type="match status" value="1"/>
</dbReference>
<feature type="domain" description="PX" evidence="13">
    <location>
        <begin position="1"/>
        <end position="185"/>
    </location>
</feature>
<keyword evidence="9" id="KW-0333">Golgi apparatus</keyword>
<dbReference type="GO" id="GO:0034499">
    <property type="term" value="P:late endosome to Golgi transport"/>
    <property type="evidence" value="ECO:0007669"/>
    <property type="project" value="TreeGrafter"/>
</dbReference>
<dbReference type="GO" id="GO:0032266">
    <property type="term" value="F:phosphatidylinositol-3-phosphate binding"/>
    <property type="evidence" value="ECO:0007669"/>
    <property type="project" value="TreeGrafter"/>
</dbReference>
<comment type="function">
    <text evidence="12">Required for retention of late Golgi membrane proteins. Component of the retrieval machinery that functions by direct interaction with the cytosolic tails of certain TGN membrane proteins during the sorting/budding process at the prevacuolar compartment. Binds phosphatidylinositol 3-phosphate (PtdIns(P3)).</text>
</comment>
<evidence type="ECO:0000256" key="2">
    <source>
        <dbReference type="ARBA" id="ARBA00004255"/>
    </source>
</evidence>
<evidence type="ECO:0000256" key="7">
    <source>
        <dbReference type="ARBA" id="ARBA00022490"/>
    </source>
</evidence>
<evidence type="ECO:0000256" key="3">
    <source>
        <dbReference type="ARBA" id="ARBA00004496"/>
    </source>
</evidence>
<dbReference type="AlphaFoldDB" id="A0A8H8A0M4"/>
<comment type="caution">
    <text evidence="14">The sequence shown here is derived from an EMBL/GenBank/DDBJ whole genome shotgun (WGS) entry which is preliminary data.</text>
</comment>
<sequence>MYTDYEIIARTNLPAFKSKVRPLVENGLDSAAVGLSLLTFSLLCFPGLRDAWIWLSLRRTADFAKSFRGLPPTVFFFLARSAAPVFTSPRDVLERESTRVNIPSLPGKVFTNRFSDEVIEARREGLERFLQMYESRRAPSPPDGEQGFGAVLAGPEMAPRPLQLKPRRFVIRQTGTQSEARKSPF</sequence>
<evidence type="ECO:0000256" key="11">
    <source>
        <dbReference type="ARBA" id="ARBA00023136"/>
    </source>
</evidence>
<dbReference type="PANTHER" id="PTHR45963:SF2">
    <property type="entry name" value="RE52028P"/>
    <property type="match status" value="1"/>
</dbReference>
<accession>A0A8H8A0M4</accession>
<evidence type="ECO:0000256" key="12">
    <source>
        <dbReference type="ARBA" id="ARBA00025533"/>
    </source>
</evidence>
<evidence type="ECO:0000313" key="15">
    <source>
        <dbReference type="Proteomes" id="UP000673691"/>
    </source>
</evidence>
<evidence type="ECO:0000256" key="10">
    <source>
        <dbReference type="ARBA" id="ARBA00023121"/>
    </source>
</evidence>
<organism evidence="14 15">
    <name type="scientific">Olpidium bornovanus</name>
    <dbReference type="NCBI Taxonomy" id="278681"/>
    <lineage>
        <taxon>Eukaryota</taxon>
        <taxon>Fungi</taxon>
        <taxon>Fungi incertae sedis</taxon>
        <taxon>Olpidiomycota</taxon>
        <taxon>Olpidiomycotina</taxon>
        <taxon>Olpidiomycetes</taxon>
        <taxon>Olpidiales</taxon>
        <taxon>Olpidiaceae</taxon>
        <taxon>Olpidium</taxon>
    </lineage>
</organism>
<dbReference type="InterPro" id="IPR051074">
    <property type="entry name" value="Sorting_Nexin"/>
</dbReference>
<keyword evidence="10" id="KW-0446">Lipid-binding</keyword>
<dbReference type="PANTHER" id="PTHR45963">
    <property type="entry name" value="RE52028P"/>
    <property type="match status" value="1"/>
</dbReference>
<keyword evidence="15" id="KW-1185">Reference proteome</keyword>
<dbReference type="Gene3D" id="3.30.1520.10">
    <property type="entry name" value="Phox-like domain"/>
    <property type="match status" value="1"/>
</dbReference>
<evidence type="ECO:0000256" key="6">
    <source>
        <dbReference type="ARBA" id="ARBA00022448"/>
    </source>
</evidence>
<comment type="similarity">
    <text evidence="4">Belongs to the sorting nexin family.</text>
</comment>
<evidence type="ECO:0000313" key="14">
    <source>
        <dbReference type="EMBL" id="KAG5462692.1"/>
    </source>
</evidence>
<evidence type="ECO:0000256" key="8">
    <source>
        <dbReference type="ARBA" id="ARBA00022927"/>
    </source>
</evidence>
<dbReference type="OrthoDB" id="5227681at2759"/>